<accession>A0A4Q9Q9F9</accession>
<dbReference type="OrthoDB" id="2744437at2759"/>
<name>A0A4Q9Q9F9_9APHY</name>
<proteinExistence type="predicted"/>
<sequence length="585" mass="64572">MSTAGVLPNPASVSSVRSHGSVVLERGTPPLTGFTHPPCMKLPPEILSKVFLIHLARLRDEHLHNLLDPWRDGPTSRYYKWILVTHVCRYWRDVAHNYAKLWTFVALQPRTVPGVLHPDVLQRAGRLNLSIVYHQTRSPTREGKAWRTPAVAQIRHLLPRIRDLYLVLDDTDCTAGELCGALKRPAENLRSLHIAFGSEAPCQIVAQNREIPPVLFDYQLPMLHTLTISNGDFAWNNSLFRPSIRHLEIIHRKRLEPAAVGMRMFLEMLTTLPLLETLITDSVPEHSPVDIIVDLPNLRLLDIRGAMRKTGALLSQLRFPSSTTISVGILSHETGEIRSSELEPLTHALRAVLLDEPLHTINYAVVAPGSSTPVPETCRAWAGEPAAVEGLNPDSPPRLVLTGDGVHTLPPVLRSLDLSHLRNVRISGLAPSTTPWSTWLEGVPKGVHLRLGESASSAGIVALDDVLGVGHQRRYPARNPPISNGVASAPQVLEFKWPEELSKKPRDASRMRLSSLLNPLSGDPKPASYEWTLPPVQIEGDGHRAARLEVPVGGRCHTCGVAAEPSSSKSLPFPPGDTREIHEFF</sequence>
<dbReference type="EMBL" id="ML143503">
    <property type="protein sequence ID" value="TBU23479.1"/>
    <property type="molecule type" value="Genomic_DNA"/>
</dbReference>
<gene>
    <name evidence="2" type="ORF">BD310DRAFT_840474</name>
    <name evidence="1" type="ORF">BD311DRAFT_731178</name>
</gene>
<evidence type="ECO:0000313" key="2">
    <source>
        <dbReference type="EMBL" id="TBU64145.1"/>
    </source>
</evidence>
<dbReference type="Proteomes" id="UP000292957">
    <property type="component" value="Unassembled WGS sequence"/>
</dbReference>
<protein>
    <submittedName>
        <fullName evidence="2">Uncharacterized protein</fullName>
    </submittedName>
</protein>
<evidence type="ECO:0000313" key="1">
    <source>
        <dbReference type="EMBL" id="TBU23479.1"/>
    </source>
</evidence>
<dbReference type="Proteomes" id="UP000292082">
    <property type="component" value="Unassembled WGS sequence"/>
</dbReference>
<dbReference type="EMBL" id="ML145087">
    <property type="protein sequence ID" value="TBU64145.1"/>
    <property type="molecule type" value="Genomic_DNA"/>
</dbReference>
<evidence type="ECO:0000313" key="3">
    <source>
        <dbReference type="Proteomes" id="UP000292082"/>
    </source>
</evidence>
<dbReference type="AlphaFoldDB" id="A0A4Q9Q9F9"/>
<reference evidence="2 3" key="1">
    <citation type="submission" date="2019-01" db="EMBL/GenBank/DDBJ databases">
        <title>Draft genome sequences of three monokaryotic isolates of the white-rot basidiomycete fungus Dichomitus squalens.</title>
        <authorList>
            <consortium name="DOE Joint Genome Institute"/>
            <person name="Lopez S.C."/>
            <person name="Andreopoulos B."/>
            <person name="Pangilinan J."/>
            <person name="Lipzen A."/>
            <person name="Riley R."/>
            <person name="Ahrendt S."/>
            <person name="Ng V."/>
            <person name="Barry K."/>
            <person name="Daum C."/>
            <person name="Grigoriev I.V."/>
            <person name="Hilden K.S."/>
            <person name="Makela M.R."/>
            <person name="de Vries R.P."/>
        </authorList>
    </citation>
    <scope>NUCLEOTIDE SEQUENCE [LARGE SCALE GENOMIC DNA]</scope>
    <source>
        <strain evidence="2 3">CBS 464.89</strain>
        <strain evidence="1">OM18370.1</strain>
    </source>
</reference>
<organism evidence="2 3">
    <name type="scientific">Dichomitus squalens</name>
    <dbReference type="NCBI Taxonomy" id="114155"/>
    <lineage>
        <taxon>Eukaryota</taxon>
        <taxon>Fungi</taxon>
        <taxon>Dikarya</taxon>
        <taxon>Basidiomycota</taxon>
        <taxon>Agaricomycotina</taxon>
        <taxon>Agaricomycetes</taxon>
        <taxon>Polyporales</taxon>
        <taxon>Polyporaceae</taxon>
        <taxon>Dichomitus</taxon>
    </lineage>
</organism>
<keyword evidence="3" id="KW-1185">Reference proteome</keyword>